<dbReference type="InterPro" id="IPR036097">
    <property type="entry name" value="HisK_dim/P_sf"/>
</dbReference>
<dbReference type="PROSITE" id="PS50109">
    <property type="entry name" value="HIS_KIN"/>
    <property type="match status" value="1"/>
</dbReference>
<keyword evidence="10" id="KW-0472">Membrane</keyword>
<dbReference type="PANTHER" id="PTHR43065:SF10">
    <property type="entry name" value="PEROXIDE STRESS-ACTIVATED HISTIDINE KINASE MAK3"/>
    <property type="match status" value="1"/>
</dbReference>
<evidence type="ECO:0000313" key="13">
    <source>
        <dbReference type="Proteomes" id="UP000029629"/>
    </source>
</evidence>
<keyword evidence="10" id="KW-1133">Transmembrane helix</keyword>
<feature type="transmembrane region" description="Helical" evidence="10">
    <location>
        <begin position="306"/>
        <end position="325"/>
    </location>
</feature>
<evidence type="ECO:0000256" key="1">
    <source>
        <dbReference type="ARBA" id="ARBA00000085"/>
    </source>
</evidence>
<dbReference type="InterPro" id="IPR004358">
    <property type="entry name" value="Sig_transdc_His_kin-like_C"/>
</dbReference>
<evidence type="ECO:0000313" key="12">
    <source>
        <dbReference type="EMBL" id="KGF30598.1"/>
    </source>
</evidence>
<feature type="domain" description="Histidine kinase" evidence="11">
    <location>
        <begin position="374"/>
        <end position="600"/>
    </location>
</feature>
<keyword evidence="7" id="KW-0067">ATP-binding</keyword>
<dbReference type="PRINTS" id="PR00344">
    <property type="entry name" value="BCTRLSENSOR"/>
</dbReference>
<dbReference type="EMBL" id="JRNI01000022">
    <property type="protein sequence ID" value="KGF30598.1"/>
    <property type="molecule type" value="Genomic_DNA"/>
</dbReference>
<keyword evidence="5" id="KW-0547">Nucleotide-binding</keyword>
<evidence type="ECO:0000256" key="10">
    <source>
        <dbReference type="SAM" id="Phobius"/>
    </source>
</evidence>
<sequence length="600" mass="67525">MAQAESAQQPPTSVANQSQSAHDLAQKPLIRIAAQSYLGTEHTLEEWRFMLDWLRQDLPQYQFELIAVEHDELISLVRHQAVDYVISNPGLYSELHYDYGINNMLVQVFAAKPLSPYSLGSVLIKRRDNHAIQRFEDLPGHSMAIVSNEAFGGYRMILRELRARGVNPEKQMQLQTVGFPMSRVLEAVANGQADTGVLRACVLENMPDWQSRFEVLEPVANSDFPCLVSTRLYPGWVFSGVKNEQLEQHRELLRSLLDAPPYDGGSGAMLWSVLGNALDLFDLFKELELVFYQPTEVPLFDYFKRYWWLLAALLVLIACGGLYTARVRYLVSKRTAALEHALEYQKALQDRINEVQAQSNHQAKLVILGEMSGTLAHELNQPLATIGNYSRSLLRRLDKQRLSEDDLRLATNEIIEQTERASNIIQGVRSFARKRPMRLEKLPIRQVCEEAVQLFSGMLSMPPDVLIIDHLAPDKRLTVDPVQIQQALINLLKNGYDAMVEAKVEQSMMYLHLWQTEHQVHLTVQDNGPGLSAEAYDNLFETFYTSKAEGLGLGVSVCRTIAEAHGGKLEVDLAPPADHLSGHAGMALNGAIFTLSLPDQ</sequence>
<organism evidence="12 13">
    <name type="scientific">Oligella urethralis DNF00040</name>
    <dbReference type="NCBI Taxonomy" id="1401065"/>
    <lineage>
        <taxon>Bacteria</taxon>
        <taxon>Pseudomonadati</taxon>
        <taxon>Pseudomonadota</taxon>
        <taxon>Betaproteobacteria</taxon>
        <taxon>Burkholderiales</taxon>
        <taxon>Alcaligenaceae</taxon>
        <taxon>Oligella</taxon>
    </lineage>
</organism>
<dbReference type="Proteomes" id="UP000029629">
    <property type="component" value="Unassembled WGS sequence"/>
</dbReference>
<keyword evidence="13" id="KW-1185">Reference proteome</keyword>
<dbReference type="InterPro" id="IPR003661">
    <property type="entry name" value="HisK_dim/P_dom"/>
</dbReference>
<dbReference type="AlphaFoldDB" id="A0A095Z7E5"/>
<evidence type="ECO:0000256" key="8">
    <source>
        <dbReference type="ARBA" id="ARBA00023012"/>
    </source>
</evidence>
<comment type="caution">
    <text evidence="12">The sequence shown here is derived from an EMBL/GenBank/DDBJ whole genome shotgun (WGS) entry which is preliminary data.</text>
</comment>
<dbReference type="SMART" id="SM00387">
    <property type="entry name" value="HATPase_c"/>
    <property type="match status" value="1"/>
</dbReference>
<reference evidence="12 13" key="1">
    <citation type="submission" date="2014-07" db="EMBL/GenBank/DDBJ databases">
        <authorList>
            <person name="McCorrison J."/>
            <person name="Sanka R."/>
            <person name="Torralba M."/>
            <person name="Gillis M."/>
            <person name="Haft D.H."/>
            <person name="Methe B."/>
            <person name="Sutton G."/>
            <person name="Nelson K.E."/>
        </authorList>
    </citation>
    <scope>NUCLEOTIDE SEQUENCE [LARGE SCALE GENOMIC DNA]</scope>
    <source>
        <strain evidence="12 13">DNF00040</strain>
    </source>
</reference>
<keyword evidence="6" id="KW-0418">Kinase</keyword>
<dbReference type="SUPFAM" id="SSF47384">
    <property type="entry name" value="Homodimeric domain of signal transducing histidine kinase"/>
    <property type="match status" value="1"/>
</dbReference>
<protein>
    <recommendedName>
        <fullName evidence="2">histidine kinase</fullName>
        <ecNumber evidence="2">2.7.13.3</ecNumber>
    </recommendedName>
</protein>
<dbReference type="EC" id="2.7.13.3" evidence="2"/>
<dbReference type="GO" id="GO:0005524">
    <property type="term" value="F:ATP binding"/>
    <property type="evidence" value="ECO:0007669"/>
    <property type="project" value="UniProtKB-KW"/>
</dbReference>
<comment type="catalytic activity">
    <reaction evidence="1">
        <text>ATP + protein L-histidine = ADP + protein N-phospho-L-histidine.</text>
        <dbReference type="EC" id="2.7.13.3"/>
    </reaction>
</comment>
<dbReference type="RefSeq" id="WP_036559075.1">
    <property type="nucleotide sequence ID" value="NZ_JRNI01000022.1"/>
</dbReference>
<dbReference type="InterPro" id="IPR003594">
    <property type="entry name" value="HATPase_dom"/>
</dbReference>
<dbReference type="Gene3D" id="3.30.565.10">
    <property type="entry name" value="Histidine kinase-like ATPase, C-terminal domain"/>
    <property type="match status" value="1"/>
</dbReference>
<dbReference type="eggNOG" id="COG0715">
    <property type="taxonomic scope" value="Bacteria"/>
</dbReference>
<evidence type="ECO:0000256" key="5">
    <source>
        <dbReference type="ARBA" id="ARBA00022741"/>
    </source>
</evidence>
<evidence type="ECO:0000256" key="9">
    <source>
        <dbReference type="SAM" id="MobiDB-lite"/>
    </source>
</evidence>
<dbReference type="OrthoDB" id="8559580at2"/>
<dbReference type="SUPFAM" id="SSF53850">
    <property type="entry name" value="Periplasmic binding protein-like II"/>
    <property type="match status" value="1"/>
</dbReference>
<keyword evidence="10" id="KW-0812">Transmembrane</keyword>
<gene>
    <name evidence="12" type="ORF">HMPREF2130_06045</name>
</gene>
<dbReference type="Pfam" id="PF02518">
    <property type="entry name" value="HATPase_c"/>
    <property type="match status" value="1"/>
</dbReference>
<keyword evidence="8" id="KW-0902">Two-component regulatory system</keyword>
<dbReference type="Gene3D" id="1.10.287.130">
    <property type="match status" value="1"/>
</dbReference>
<keyword evidence="4" id="KW-0808">Transferase</keyword>
<evidence type="ECO:0000259" key="11">
    <source>
        <dbReference type="PROSITE" id="PS50109"/>
    </source>
</evidence>
<dbReference type="Pfam" id="PF00512">
    <property type="entry name" value="HisKA"/>
    <property type="match status" value="1"/>
</dbReference>
<dbReference type="SUPFAM" id="SSF55874">
    <property type="entry name" value="ATPase domain of HSP90 chaperone/DNA topoisomerase II/histidine kinase"/>
    <property type="match status" value="1"/>
</dbReference>
<dbReference type="Gene3D" id="3.40.190.10">
    <property type="entry name" value="Periplasmic binding protein-like II"/>
    <property type="match status" value="1"/>
</dbReference>
<dbReference type="eggNOG" id="COG4191">
    <property type="taxonomic scope" value="Bacteria"/>
</dbReference>
<dbReference type="PANTHER" id="PTHR43065">
    <property type="entry name" value="SENSOR HISTIDINE KINASE"/>
    <property type="match status" value="1"/>
</dbReference>
<keyword evidence="3" id="KW-0597">Phosphoprotein</keyword>
<dbReference type="GO" id="GO:0000155">
    <property type="term" value="F:phosphorelay sensor kinase activity"/>
    <property type="evidence" value="ECO:0007669"/>
    <property type="project" value="InterPro"/>
</dbReference>
<evidence type="ECO:0000256" key="4">
    <source>
        <dbReference type="ARBA" id="ARBA00022679"/>
    </source>
</evidence>
<evidence type="ECO:0000256" key="3">
    <source>
        <dbReference type="ARBA" id="ARBA00022553"/>
    </source>
</evidence>
<feature type="region of interest" description="Disordered" evidence="9">
    <location>
        <begin position="1"/>
        <end position="20"/>
    </location>
</feature>
<name>A0A095Z7E5_9BURK</name>
<evidence type="ECO:0000256" key="2">
    <source>
        <dbReference type="ARBA" id="ARBA00012438"/>
    </source>
</evidence>
<dbReference type="CDD" id="cd00082">
    <property type="entry name" value="HisKA"/>
    <property type="match status" value="1"/>
</dbReference>
<evidence type="ECO:0000256" key="7">
    <source>
        <dbReference type="ARBA" id="ARBA00022840"/>
    </source>
</evidence>
<dbReference type="Pfam" id="PF12974">
    <property type="entry name" value="Phosphonate-bd"/>
    <property type="match status" value="1"/>
</dbReference>
<accession>A0A095Z7E5</accession>
<evidence type="ECO:0000256" key="6">
    <source>
        <dbReference type="ARBA" id="ARBA00022777"/>
    </source>
</evidence>
<dbReference type="InterPro" id="IPR005467">
    <property type="entry name" value="His_kinase_dom"/>
</dbReference>
<dbReference type="SMART" id="SM00388">
    <property type="entry name" value="HisKA"/>
    <property type="match status" value="1"/>
</dbReference>
<proteinExistence type="predicted"/>
<dbReference type="InterPro" id="IPR036890">
    <property type="entry name" value="HATPase_C_sf"/>
</dbReference>